<dbReference type="InterPro" id="IPR011029">
    <property type="entry name" value="DEATH-like_dom_sf"/>
</dbReference>
<reference evidence="3" key="1">
    <citation type="submission" date="2022-11" db="EMBL/GenBank/DDBJ databases">
        <title>Centuries of genome instability and evolution in soft-shell clam transmissible cancer (bioRxiv).</title>
        <authorList>
            <person name="Hart S.F.M."/>
            <person name="Yonemitsu M.A."/>
            <person name="Giersch R.M."/>
            <person name="Beal B.F."/>
            <person name="Arriagada G."/>
            <person name="Davis B.W."/>
            <person name="Ostrander E.A."/>
            <person name="Goff S.P."/>
            <person name="Metzger M.J."/>
        </authorList>
    </citation>
    <scope>NUCLEOTIDE SEQUENCE</scope>
    <source>
        <strain evidence="3">MELC-2E11</strain>
        <tissue evidence="3">Siphon/mantle</tissue>
    </source>
</reference>
<protein>
    <recommendedName>
        <fullName evidence="5">CARD domain-containing protein</fullName>
    </recommendedName>
</protein>
<feature type="region of interest" description="Disordered" evidence="2">
    <location>
        <begin position="240"/>
        <end position="297"/>
    </location>
</feature>
<feature type="compositionally biased region" description="Basic and acidic residues" evidence="2">
    <location>
        <begin position="267"/>
        <end position="297"/>
    </location>
</feature>
<evidence type="ECO:0000313" key="3">
    <source>
        <dbReference type="EMBL" id="WAR26761.1"/>
    </source>
</evidence>
<dbReference type="CDD" id="cd01671">
    <property type="entry name" value="CARD"/>
    <property type="match status" value="1"/>
</dbReference>
<evidence type="ECO:0000313" key="4">
    <source>
        <dbReference type="Proteomes" id="UP001164746"/>
    </source>
</evidence>
<dbReference type="Proteomes" id="UP001164746">
    <property type="component" value="Chromosome 14"/>
</dbReference>
<feature type="coiled-coil region" evidence="1">
    <location>
        <begin position="508"/>
        <end position="605"/>
    </location>
</feature>
<organism evidence="3 4">
    <name type="scientific">Mya arenaria</name>
    <name type="common">Soft-shell clam</name>
    <dbReference type="NCBI Taxonomy" id="6604"/>
    <lineage>
        <taxon>Eukaryota</taxon>
        <taxon>Metazoa</taxon>
        <taxon>Spiralia</taxon>
        <taxon>Lophotrochozoa</taxon>
        <taxon>Mollusca</taxon>
        <taxon>Bivalvia</taxon>
        <taxon>Autobranchia</taxon>
        <taxon>Heteroconchia</taxon>
        <taxon>Euheterodonta</taxon>
        <taxon>Imparidentia</taxon>
        <taxon>Neoheterodontei</taxon>
        <taxon>Myida</taxon>
        <taxon>Myoidea</taxon>
        <taxon>Myidae</taxon>
        <taxon>Mya</taxon>
    </lineage>
</organism>
<evidence type="ECO:0000256" key="1">
    <source>
        <dbReference type="SAM" id="Coils"/>
    </source>
</evidence>
<gene>
    <name evidence="3" type="ORF">MAR_012465</name>
</gene>
<evidence type="ECO:0000256" key="2">
    <source>
        <dbReference type="SAM" id="MobiDB-lite"/>
    </source>
</evidence>
<name>A0ABY7G117_MYAAR</name>
<feature type="compositionally biased region" description="Polar residues" evidence="2">
    <location>
        <begin position="137"/>
        <end position="162"/>
    </location>
</feature>
<dbReference type="Gene3D" id="1.10.533.10">
    <property type="entry name" value="Death Domain, Fas"/>
    <property type="match status" value="1"/>
</dbReference>
<dbReference type="SUPFAM" id="SSF47986">
    <property type="entry name" value="DEATH domain"/>
    <property type="match status" value="1"/>
</dbReference>
<feature type="compositionally biased region" description="Basic and acidic residues" evidence="2">
    <location>
        <begin position="113"/>
        <end position="136"/>
    </location>
</feature>
<sequence>MTAVLPSKRMDDMQWPRVVNRVITSRWVQLKNSLVLKDFIDYLIQKRVVSLDYWMGLKSKPISESERTEDFLAMVMKFDQQKYNLFLEALLSIQRHDLVADLLATAKAKPKKPKELAPDEKSSPAKEKRNTKDKLRSTSTEPVSKTYNYPSNAERNTSSLSGERSKPEAISVSGRKPTASPTKWLTEVKPRPNEYSNKVNSKSEKETTNTKQGTTILPSKPTVVEKTVAVEQQAKVTERLYQGIPSNEDIAGKNGSGDNKSGIKAKKTVEFQDKNEKDTDEKQPRPGTSKSREEILEEREQLLKSKEDKLIEKEKALKEKEKSLSEKEFDLVSRENTFTNSTLRNPQSQLKEMELNFISPDVSLTQTSEILHDVREQLKAMRKVKEEIESEHTTCCNTPKDEFVKLDEFQNLQHDIEELKDEIYGDRRAKEVIQHKVEDLKSEVDMLHGTIEKLKTENEKRNEEFEKEIARLKTELKHTGHDNDVIMKKIEAELRVKQEENLKTKAFMEDLTEHSKELEKRVEILEHDKQVYEAELQRYEKEVSDLRQNVEAKETDLGDLRNVLEETENEKEDLIDMLNNLKSEVDKLKSDKKKLEADKKVLLARCVKPQWNQSPGGSIRRASFK</sequence>
<feature type="coiled-coil region" evidence="1">
    <location>
        <begin position="437"/>
        <end position="482"/>
    </location>
</feature>
<keyword evidence="4" id="KW-1185">Reference proteome</keyword>
<evidence type="ECO:0008006" key="5">
    <source>
        <dbReference type="Google" id="ProtNLM"/>
    </source>
</evidence>
<proteinExistence type="predicted"/>
<accession>A0ABY7G117</accession>
<dbReference type="EMBL" id="CP111025">
    <property type="protein sequence ID" value="WAR26761.1"/>
    <property type="molecule type" value="Genomic_DNA"/>
</dbReference>
<keyword evidence="1" id="KW-0175">Coiled coil</keyword>
<dbReference type="Gene3D" id="1.10.287.2610">
    <property type="match status" value="1"/>
</dbReference>
<feature type="region of interest" description="Disordered" evidence="2">
    <location>
        <begin position="109"/>
        <end position="219"/>
    </location>
</feature>